<sequence>MTRSDAGPDPEFEICVVCGAMTQAYNVVCSAASIRRSLFVLLWPDLQAVVCGVLKEALFSRSSNPRPCSSSLLWCEGSVRGRTLGGVNWSGASRIRSLVPFASAMVRSGILSVFLGRIPYSNSFLWFLGKSLRIGGAVISNCRLVSRRGFLVSRLRVES</sequence>
<protein>
    <submittedName>
        <fullName evidence="1">Uncharacterized protein</fullName>
    </submittedName>
</protein>
<gene>
    <name evidence="1" type="ORF">BO95DRAFT_268387</name>
</gene>
<dbReference type="Proteomes" id="UP000249057">
    <property type="component" value="Unassembled WGS sequence"/>
</dbReference>
<keyword evidence="2" id="KW-1185">Reference proteome</keyword>
<evidence type="ECO:0000313" key="1">
    <source>
        <dbReference type="EMBL" id="RAH49532.1"/>
    </source>
</evidence>
<organism evidence="1 2">
    <name type="scientific">Aspergillus brunneoviolaceus CBS 621.78</name>
    <dbReference type="NCBI Taxonomy" id="1450534"/>
    <lineage>
        <taxon>Eukaryota</taxon>
        <taxon>Fungi</taxon>
        <taxon>Dikarya</taxon>
        <taxon>Ascomycota</taxon>
        <taxon>Pezizomycotina</taxon>
        <taxon>Eurotiomycetes</taxon>
        <taxon>Eurotiomycetidae</taxon>
        <taxon>Eurotiales</taxon>
        <taxon>Aspergillaceae</taxon>
        <taxon>Aspergillus</taxon>
        <taxon>Aspergillus subgen. Circumdati</taxon>
    </lineage>
</organism>
<name>A0ACD1GJY5_9EURO</name>
<reference evidence="1" key="1">
    <citation type="submission" date="2018-02" db="EMBL/GenBank/DDBJ databases">
        <title>The genomes of Aspergillus section Nigri reveals drivers in fungal speciation.</title>
        <authorList>
            <consortium name="DOE Joint Genome Institute"/>
            <person name="Vesth T.C."/>
            <person name="Nybo J."/>
            <person name="Theobald S."/>
            <person name="Brandl J."/>
            <person name="Frisvad J.C."/>
            <person name="Nielsen K.F."/>
            <person name="Lyhne E.K."/>
            <person name="Kogle M.E."/>
            <person name="Kuo A."/>
            <person name="Riley R."/>
            <person name="Clum A."/>
            <person name="Nolan M."/>
            <person name="Lipzen A."/>
            <person name="Salamov A."/>
            <person name="Henrissat B."/>
            <person name="Wiebenga A."/>
            <person name="De vries R.P."/>
            <person name="Grigoriev I.V."/>
            <person name="Mortensen U.H."/>
            <person name="Andersen M.R."/>
            <person name="Baker S.E."/>
        </authorList>
    </citation>
    <scope>NUCLEOTIDE SEQUENCE</scope>
    <source>
        <strain evidence="1">CBS 621.78</strain>
    </source>
</reference>
<dbReference type="EMBL" id="KZ825317">
    <property type="protein sequence ID" value="RAH49532.1"/>
    <property type="molecule type" value="Genomic_DNA"/>
</dbReference>
<proteinExistence type="predicted"/>
<accession>A0ACD1GJY5</accession>
<evidence type="ECO:0000313" key="2">
    <source>
        <dbReference type="Proteomes" id="UP000249057"/>
    </source>
</evidence>